<evidence type="ECO:0000259" key="10">
    <source>
        <dbReference type="PROSITE" id="PS50881"/>
    </source>
</evidence>
<dbReference type="PANTHER" id="PTHR48277:SF1">
    <property type="entry name" value="MITOCHONDRIAL RIBOSOMAL PROTEIN S5"/>
    <property type="match status" value="1"/>
</dbReference>
<evidence type="ECO:0000256" key="6">
    <source>
        <dbReference type="ARBA" id="ARBA00023274"/>
    </source>
</evidence>
<keyword evidence="3 8" id="KW-0699">rRNA-binding</keyword>
<dbReference type="SUPFAM" id="SSF54211">
    <property type="entry name" value="Ribosomal protein S5 domain 2-like"/>
    <property type="match status" value="1"/>
</dbReference>
<dbReference type="STRING" id="1860122.A9404_10645"/>
<dbReference type="AlphaFoldDB" id="A0A191ZIV3"/>
<dbReference type="InterPro" id="IPR014721">
    <property type="entry name" value="Ribsml_uS5_D2-typ_fold_subgr"/>
</dbReference>
<dbReference type="InterPro" id="IPR013810">
    <property type="entry name" value="Ribosomal_uS5_N"/>
</dbReference>
<dbReference type="Proteomes" id="UP000078596">
    <property type="component" value="Chromosome"/>
</dbReference>
<dbReference type="InterPro" id="IPR005712">
    <property type="entry name" value="Ribosomal_uS5_bac-type"/>
</dbReference>
<evidence type="ECO:0000256" key="5">
    <source>
        <dbReference type="ARBA" id="ARBA00022980"/>
    </source>
</evidence>
<dbReference type="Pfam" id="PF00333">
    <property type="entry name" value="Ribosomal_S5"/>
    <property type="match status" value="1"/>
</dbReference>
<dbReference type="Gene3D" id="3.30.230.10">
    <property type="match status" value="1"/>
</dbReference>
<dbReference type="OrthoDB" id="9809045at2"/>
<gene>
    <name evidence="8" type="primary">rpsE</name>
    <name evidence="11" type="ORF">A9404_10645</name>
</gene>
<evidence type="ECO:0000313" key="12">
    <source>
        <dbReference type="Proteomes" id="UP000078596"/>
    </source>
</evidence>
<keyword evidence="5 8" id="KW-0689">Ribosomal protein</keyword>
<sequence>MSRNSNEVSTDGLIEKLVAVNRVAKVVKGGRIFSFTALTVVGDGEGRVGYGYGKAKEVPAAIQKAMDRAKRSMVEVPLRDGTLYYPTNGEHGAAKVFMKPASEGTGVIAGGAMRAVFEAAGVRNVLAKCIGTRNHMNVIRATVNGLKGINSPESIAAKRGKRVEEIIGAQS</sequence>
<dbReference type="GO" id="GO:0015935">
    <property type="term" value="C:small ribosomal subunit"/>
    <property type="evidence" value="ECO:0007669"/>
    <property type="project" value="InterPro"/>
</dbReference>
<accession>A0A191ZIV3</accession>
<proteinExistence type="inferred from homology"/>
<comment type="function">
    <text evidence="8">With S4 and S12 plays an important role in translational accuracy.</text>
</comment>
<dbReference type="GO" id="GO:0042254">
    <property type="term" value="P:ribosome biogenesis"/>
    <property type="evidence" value="ECO:0007669"/>
    <property type="project" value="UniProtKB-ARBA"/>
</dbReference>
<evidence type="ECO:0000256" key="3">
    <source>
        <dbReference type="ARBA" id="ARBA00022730"/>
    </source>
</evidence>
<comment type="domain">
    <text evidence="8">The N-terminal domain interacts with the head of the 30S subunit; the C-terminal domain interacts with the body and contacts protein S4. The interaction surface between S4 and S5 is involved in control of translational fidelity.</text>
</comment>
<comment type="subunit">
    <text evidence="8">Part of the 30S ribosomal subunit. Contacts proteins S4 and S8.</text>
</comment>
<evidence type="ECO:0000256" key="4">
    <source>
        <dbReference type="ARBA" id="ARBA00022884"/>
    </source>
</evidence>
<dbReference type="GO" id="GO:0006412">
    <property type="term" value="P:translation"/>
    <property type="evidence" value="ECO:0007669"/>
    <property type="project" value="UniProtKB-UniRule"/>
</dbReference>
<feature type="domain" description="S5 DRBM" evidence="10">
    <location>
        <begin position="13"/>
        <end position="76"/>
    </location>
</feature>
<dbReference type="Pfam" id="PF03719">
    <property type="entry name" value="Ribosomal_S5_C"/>
    <property type="match status" value="1"/>
</dbReference>
<dbReference type="FunFam" id="3.30.230.10:FF:000002">
    <property type="entry name" value="30S ribosomal protein S5"/>
    <property type="match status" value="1"/>
</dbReference>
<evidence type="ECO:0000256" key="8">
    <source>
        <dbReference type="HAMAP-Rule" id="MF_01307"/>
    </source>
</evidence>
<dbReference type="PROSITE" id="PS50881">
    <property type="entry name" value="S5_DSRBD"/>
    <property type="match status" value="1"/>
</dbReference>
<dbReference type="PANTHER" id="PTHR48277">
    <property type="entry name" value="MITOCHONDRIAL RIBOSOMAL PROTEIN S5"/>
    <property type="match status" value="1"/>
</dbReference>
<comment type="function">
    <text evidence="1 8">Located at the back of the 30S subunit body where it stabilizes the conformation of the head with respect to the body.</text>
</comment>
<dbReference type="Gene3D" id="3.30.160.20">
    <property type="match status" value="1"/>
</dbReference>
<comment type="similarity">
    <text evidence="2 8 9">Belongs to the universal ribosomal protein uS5 family.</text>
</comment>
<keyword evidence="6 8" id="KW-0687">Ribonucleoprotein</keyword>
<evidence type="ECO:0000313" key="11">
    <source>
        <dbReference type="EMBL" id="ANJ67773.1"/>
    </source>
</evidence>
<dbReference type="HAMAP" id="MF_01307_B">
    <property type="entry name" value="Ribosomal_uS5_B"/>
    <property type="match status" value="1"/>
</dbReference>
<reference evidence="11 12" key="1">
    <citation type="submission" date="2016-06" db="EMBL/GenBank/DDBJ databases">
        <title>Insight into the functional genes involving in sulfur oxidation in Pearl River water.</title>
        <authorList>
            <person name="Luo J."/>
            <person name="Tan X."/>
            <person name="Lin W."/>
        </authorList>
    </citation>
    <scope>NUCLEOTIDE SEQUENCE [LARGE SCALE GENOMIC DNA]</scope>
    <source>
        <strain evidence="11 12">LS2</strain>
    </source>
</reference>
<evidence type="ECO:0000256" key="1">
    <source>
        <dbReference type="ARBA" id="ARBA00003093"/>
    </source>
</evidence>
<dbReference type="InterPro" id="IPR018192">
    <property type="entry name" value="Ribosomal_uS5_N_CS"/>
</dbReference>
<dbReference type="RefSeq" id="WP_066101311.1">
    <property type="nucleotide sequence ID" value="NZ_CP016027.1"/>
</dbReference>
<dbReference type="InterPro" id="IPR005324">
    <property type="entry name" value="Ribosomal_uS5_C"/>
</dbReference>
<dbReference type="KEGG" id="haz:A9404_10645"/>
<dbReference type="GO" id="GO:0003735">
    <property type="term" value="F:structural constituent of ribosome"/>
    <property type="evidence" value="ECO:0007669"/>
    <property type="project" value="UniProtKB-UniRule"/>
</dbReference>
<keyword evidence="4 8" id="KW-0694">RNA-binding</keyword>
<name>A0A191ZIV3_9GAMM</name>
<protein>
    <recommendedName>
        <fullName evidence="7 8">Small ribosomal subunit protein uS5</fullName>
    </recommendedName>
</protein>
<organism evidence="11 12">
    <name type="scientific">Halothiobacillus diazotrophicus</name>
    <dbReference type="NCBI Taxonomy" id="1860122"/>
    <lineage>
        <taxon>Bacteria</taxon>
        <taxon>Pseudomonadati</taxon>
        <taxon>Pseudomonadota</taxon>
        <taxon>Gammaproteobacteria</taxon>
        <taxon>Chromatiales</taxon>
        <taxon>Halothiobacillaceae</taxon>
        <taxon>Halothiobacillus</taxon>
    </lineage>
</organism>
<dbReference type="FunFam" id="3.30.160.20:FF:000001">
    <property type="entry name" value="30S ribosomal protein S5"/>
    <property type="match status" value="1"/>
</dbReference>
<dbReference type="EMBL" id="CP016027">
    <property type="protein sequence ID" value="ANJ67773.1"/>
    <property type="molecule type" value="Genomic_DNA"/>
</dbReference>
<dbReference type="PROSITE" id="PS00585">
    <property type="entry name" value="RIBOSOMAL_S5"/>
    <property type="match status" value="1"/>
</dbReference>
<dbReference type="GO" id="GO:0005737">
    <property type="term" value="C:cytoplasm"/>
    <property type="evidence" value="ECO:0007669"/>
    <property type="project" value="UniProtKB-ARBA"/>
</dbReference>
<dbReference type="InterPro" id="IPR020568">
    <property type="entry name" value="Ribosomal_Su5_D2-typ_SF"/>
</dbReference>
<keyword evidence="12" id="KW-1185">Reference proteome</keyword>
<dbReference type="GO" id="GO:0019843">
    <property type="term" value="F:rRNA binding"/>
    <property type="evidence" value="ECO:0007669"/>
    <property type="project" value="UniProtKB-UniRule"/>
</dbReference>
<evidence type="ECO:0000256" key="9">
    <source>
        <dbReference type="RuleBase" id="RU003823"/>
    </source>
</evidence>
<dbReference type="InterPro" id="IPR000851">
    <property type="entry name" value="Ribosomal_uS5"/>
</dbReference>
<evidence type="ECO:0000256" key="2">
    <source>
        <dbReference type="ARBA" id="ARBA00008945"/>
    </source>
</evidence>
<dbReference type="NCBIfam" id="TIGR01021">
    <property type="entry name" value="rpsE_bact"/>
    <property type="match status" value="1"/>
</dbReference>
<dbReference type="SUPFAM" id="SSF54768">
    <property type="entry name" value="dsRNA-binding domain-like"/>
    <property type="match status" value="1"/>
</dbReference>
<evidence type="ECO:0000256" key="7">
    <source>
        <dbReference type="ARBA" id="ARBA00035255"/>
    </source>
</evidence>